<dbReference type="InterPro" id="IPR000383">
    <property type="entry name" value="Xaa-Pro-like_dom"/>
</dbReference>
<dbReference type="InterPro" id="IPR029058">
    <property type="entry name" value="AB_hydrolase_fold"/>
</dbReference>
<name>A0A3A8NU70_9BACT</name>
<dbReference type="AlphaFoldDB" id="A0A3A8NU70"/>
<gene>
    <name evidence="2" type="ORF">D7X12_01390</name>
</gene>
<dbReference type="Gene3D" id="1.10.10.800">
    <property type="match status" value="1"/>
</dbReference>
<dbReference type="OrthoDB" id="9805123at2"/>
<keyword evidence="3" id="KW-1185">Reference proteome</keyword>
<keyword evidence="2" id="KW-0378">Hydrolase</keyword>
<feature type="domain" description="Xaa-Pro dipeptidyl-peptidase-like" evidence="1">
    <location>
        <begin position="81"/>
        <end position="244"/>
    </location>
</feature>
<dbReference type="Proteomes" id="UP000273405">
    <property type="component" value="Unassembled WGS sequence"/>
</dbReference>
<dbReference type="EMBL" id="RAWG01000005">
    <property type="protein sequence ID" value="RKH47937.1"/>
    <property type="molecule type" value="Genomic_DNA"/>
</dbReference>
<dbReference type="InterPro" id="IPR051411">
    <property type="entry name" value="Polyketide_trans_af380"/>
</dbReference>
<dbReference type="PROSITE" id="PS51318">
    <property type="entry name" value="TAT"/>
    <property type="match status" value="1"/>
</dbReference>
<dbReference type="PANTHER" id="PTHR47751">
    <property type="entry name" value="SUPERFAMILY HYDROLASE, PUTATIVE (AFU_ORTHOLOGUE AFUA_2G16580)-RELATED"/>
    <property type="match status" value="1"/>
</dbReference>
<dbReference type="GO" id="GO:0016787">
    <property type="term" value="F:hydrolase activity"/>
    <property type="evidence" value="ECO:0007669"/>
    <property type="project" value="UniProtKB-KW"/>
</dbReference>
<dbReference type="InterPro" id="IPR006311">
    <property type="entry name" value="TAT_signal"/>
</dbReference>
<organism evidence="2 3">
    <name type="scientific">Corallococcus sicarius</name>
    <dbReference type="NCBI Taxonomy" id="2316726"/>
    <lineage>
        <taxon>Bacteria</taxon>
        <taxon>Pseudomonadati</taxon>
        <taxon>Myxococcota</taxon>
        <taxon>Myxococcia</taxon>
        <taxon>Myxococcales</taxon>
        <taxon>Cystobacterineae</taxon>
        <taxon>Myxococcaceae</taxon>
        <taxon>Corallococcus</taxon>
    </lineage>
</organism>
<accession>A0A3A8NU70</accession>
<dbReference type="PANTHER" id="PTHR47751:SF1">
    <property type="entry name" value="SUPERFAMILY HYDROLASE, PUTATIVE (AFU_ORTHOLOGUE AFUA_2G16580)-RELATED"/>
    <property type="match status" value="1"/>
</dbReference>
<evidence type="ECO:0000259" key="1">
    <source>
        <dbReference type="Pfam" id="PF02129"/>
    </source>
</evidence>
<dbReference type="Gene3D" id="3.40.50.1820">
    <property type="entry name" value="alpha/beta hydrolase"/>
    <property type="match status" value="1"/>
</dbReference>
<dbReference type="Pfam" id="PF02129">
    <property type="entry name" value="Peptidase_S15"/>
    <property type="match status" value="1"/>
</dbReference>
<proteinExistence type="predicted"/>
<protein>
    <submittedName>
        <fullName evidence="2">Alpha/beta hydrolase</fullName>
    </submittedName>
</protein>
<evidence type="ECO:0000313" key="2">
    <source>
        <dbReference type="EMBL" id="RKH47937.1"/>
    </source>
</evidence>
<reference evidence="3" key="1">
    <citation type="submission" date="2018-09" db="EMBL/GenBank/DDBJ databases">
        <authorList>
            <person name="Livingstone P.G."/>
            <person name="Whitworth D.E."/>
        </authorList>
    </citation>
    <scope>NUCLEOTIDE SEQUENCE [LARGE SCALE GENOMIC DNA]</scope>
    <source>
        <strain evidence="3">CA040B</strain>
    </source>
</reference>
<comment type="caution">
    <text evidence="2">The sequence shown here is derived from an EMBL/GenBank/DDBJ whole genome shotgun (WGS) entry which is preliminary data.</text>
</comment>
<evidence type="ECO:0000313" key="3">
    <source>
        <dbReference type="Proteomes" id="UP000273405"/>
    </source>
</evidence>
<sequence>MNADVVGRNPVRRTSVGPGALRRHLLKVAAVAAAVGTLACQSAGQGAGGAASAQATEAWDKTFARSALVSHEKVTFHNRLGIKLVADLYVPTNLDRTKRAPAIIVGHPYGGVKEQTSGLYAQTMAERGFITLAFDASYNGESGGQPHFIASPEAFVEDFSASVDYLGANPLVDRDRIGVIGVCGSGGFGLAAAAIDPRIKAVATVSMYDIGQATRQGLAEQLDKGALTKNLERIAAQRWAEVDGAPRAMTVGTPEVITERSSAIDREFFDYYRTPRGQHPRSTTAMSLTSAAPMSLFGSFEHLERISPRPVLFITGDHAHSRIFSEHAFAKASEPKELFVVPGAGHVDLYDRVQLIPWDKLTSFFHSQLGPTAAASR</sequence>
<dbReference type="SUPFAM" id="SSF53474">
    <property type="entry name" value="alpha/beta-Hydrolases"/>
    <property type="match status" value="1"/>
</dbReference>